<organism evidence="3">
    <name type="scientific">mine drainage metagenome</name>
    <dbReference type="NCBI Taxonomy" id="410659"/>
    <lineage>
        <taxon>unclassified sequences</taxon>
        <taxon>metagenomes</taxon>
        <taxon>ecological metagenomes</taxon>
    </lineage>
</organism>
<gene>
    <name evidence="3" type="ORF">GALL_246880</name>
</gene>
<feature type="transmembrane region" description="Helical" evidence="1">
    <location>
        <begin position="204"/>
        <end position="220"/>
    </location>
</feature>
<protein>
    <submittedName>
        <fullName evidence="3">Acyltransferase family protein</fullName>
    </submittedName>
</protein>
<proteinExistence type="predicted"/>
<feature type="transmembrane region" description="Helical" evidence="1">
    <location>
        <begin position="323"/>
        <end position="348"/>
    </location>
</feature>
<comment type="caution">
    <text evidence="3">The sequence shown here is derived from an EMBL/GenBank/DDBJ whole genome shotgun (WGS) entry which is preliminary data.</text>
</comment>
<feature type="transmembrane region" description="Helical" evidence="1">
    <location>
        <begin position="257"/>
        <end position="278"/>
    </location>
</feature>
<keyword evidence="3" id="KW-0012">Acyltransferase</keyword>
<feature type="domain" description="Acyltransferase 3" evidence="2">
    <location>
        <begin position="29"/>
        <end position="371"/>
    </location>
</feature>
<dbReference type="GO" id="GO:0016747">
    <property type="term" value="F:acyltransferase activity, transferring groups other than amino-acyl groups"/>
    <property type="evidence" value="ECO:0007669"/>
    <property type="project" value="InterPro"/>
</dbReference>
<dbReference type="InterPro" id="IPR050879">
    <property type="entry name" value="Acyltransferase_3"/>
</dbReference>
<feature type="transmembrane region" description="Helical" evidence="1">
    <location>
        <begin position="36"/>
        <end position="58"/>
    </location>
</feature>
<dbReference type="EMBL" id="MLJW01000209">
    <property type="protein sequence ID" value="OIQ93358.1"/>
    <property type="molecule type" value="Genomic_DNA"/>
</dbReference>
<feature type="transmembrane region" description="Helical" evidence="1">
    <location>
        <begin position="354"/>
        <end position="373"/>
    </location>
</feature>
<evidence type="ECO:0000313" key="3">
    <source>
        <dbReference type="EMBL" id="OIQ93358.1"/>
    </source>
</evidence>
<feature type="transmembrane region" description="Helical" evidence="1">
    <location>
        <begin position="226"/>
        <end position="245"/>
    </location>
</feature>
<feature type="transmembrane region" description="Helical" evidence="1">
    <location>
        <begin position="119"/>
        <end position="137"/>
    </location>
</feature>
<reference evidence="3" key="1">
    <citation type="submission" date="2016-10" db="EMBL/GenBank/DDBJ databases">
        <title>Sequence of Gallionella enrichment culture.</title>
        <authorList>
            <person name="Poehlein A."/>
            <person name="Muehling M."/>
            <person name="Daniel R."/>
        </authorList>
    </citation>
    <scope>NUCLEOTIDE SEQUENCE</scope>
</reference>
<keyword evidence="3" id="KW-0808">Transferase</keyword>
<dbReference type="PANTHER" id="PTHR23028">
    <property type="entry name" value="ACETYLTRANSFERASE"/>
    <property type="match status" value="1"/>
</dbReference>
<feature type="transmembrane region" description="Helical" evidence="1">
    <location>
        <begin position="290"/>
        <end position="311"/>
    </location>
</feature>
<feature type="transmembrane region" description="Helical" evidence="1">
    <location>
        <begin position="177"/>
        <end position="197"/>
    </location>
</feature>
<sequence length="410" mass="45747">MAPSGYRVEVHTYQREQEPKGSRVDRRRELDSLRGLAAFAVVLYHTLAMNSQTFQAGIDLGPIASPIVHALAYTPLHIVWIGAESVMIFFVLSGYVLTKSALRIGFSWESYYPSRLVRLYMPTLGAILLTWLIYRFFDHTPSPLNHAALGGVPADYPGQAILLDATLLGGNSTQLGVLWSLQWEVVFSLMLPVYIMLARYHARVAGTLAALLCLAGWYFNVQAASYLPMFLVGTILAIHWDRIVSAFRFLGSIDPRSIISGAALTLLSITAITSYFVFGRWISEPWLSARVITIPVVVFGIALLLVVVQQWRPLRWLMTRKVFVALGTISFSLYLVHRPIVIAFAFYFHPGHRAALLGIGASVIIATIFYRVVEKPAHRLSRQIARSIRTRELNDAGGARLRTGEAMSDR</sequence>
<evidence type="ECO:0000256" key="1">
    <source>
        <dbReference type="SAM" id="Phobius"/>
    </source>
</evidence>
<name>A0A1J5RBB8_9ZZZZ</name>
<dbReference type="InterPro" id="IPR002656">
    <property type="entry name" value="Acyl_transf_3_dom"/>
</dbReference>
<feature type="transmembrane region" description="Helical" evidence="1">
    <location>
        <begin position="78"/>
        <end position="98"/>
    </location>
</feature>
<keyword evidence="1" id="KW-0812">Transmembrane</keyword>
<accession>A0A1J5RBB8</accession>
<dbReference type="Pfam" id="PF01757">
    <property type="entry name" value="Acyl_transf_3"/>
    <property type="match status" value="1"/>
</dbReference>
<dbReference type="AlphaFoldDB" id="A0A1J5RBB8"/>
<keyword evidence="1" id="KW-0472">Membrane</keyword>
<evidence type="ECO:0000259" key="2">
    <source>
        <dbReference type="Pfam" id="PF01757"/>
    </source>
</evidence>
<keyword evidence="1" id="KW-1133">Transmembrane helix</keyword>